<reference evidence="2" key="1">
    <citation type="submission" date="2015-03" db="EMBL/GenBank/DDBJ databases">
        <authorList>
            <consortium name="Pathogen Informatics"/>
        </authorList>
    </citation>
    <scope>NUCLEOTIDE SEQUENCE [LARGE SCALE GENOMIC DNA]</scope>
    <source>
        <strain evidence="2">N09902308</strain>
    </source>
</reference>
<evidence type="ECO:0000313" key="2">
    <source>
        <dbReference type="Proteomes" id="UP000039021"/>
    </source>
</evidence>
<sequence length="52" mass="5617">MPRAATIPSPVCHTWSLTTKTRLSRLADSLRHGSLSRMTAARSAAASDAHDR</sequence>
<dbReference type="EMBL" id="CSBK01000042">
    <property type="protein sequence ID" value="COW83954.1"/>
    <property type="molecule type" value="Genomic_DNA"/>
</dbReference>
<proteinExistence type="predicted"/>
<evidence type="ECO:0000313" key="1">
    <source>
        <dbReference type="EMBL" id="COW83954.1"/>
    </source>
</evidence>
<organism evidence="1 2">
    <name type="scientific">Mycobacterium tuberculosis</name>
    <dbReference type="NCBI Taxonomy" id="1773"/>
    <lineage>
        <taxon>Bacteria</taxon>
        <taxon>Bacillati</taxon>
        <taxon>Actinomycetota</taxon>
        <taxon>Actinomycetes</taxon>
        <taxon>Mycobacteriales</taxon>
        <taxon>Mycobacteriaceae</taxon>
        <taxon>Mycobacterium</taxon>
        <taxon>Mycobacterium tuberculosis complex</taxon>
    </lineage>
</organism>
<protein>
    <submittedName>
        <fullName evidence="1">Uncharacterized protein</fullName>
    </submittedName>
</protein>
<gene>
    <name evidence="1" type="ORF">ERS007739_00176</name>
</gene>
<dbReference type="AlphaFoldDB" id="A0A916L7E4"/>
<accession>A0A916L7E4</accession>
<dbReference type="Proteomes" id="UP000039021">
    <property type="component" value="Unassembled WGS sequence"/>
</dbReference>
<comment type="caution">
    <text evidence="1">The sequence shown here is derived from an EMBL/GenBank/DDBJ whole genome shotgun (WGS) entry which is preliminary data.</text>
</comment>
<name>A0A916L7E4_MYCTX</name>